<sequence>MSLTQFRNSTSRSLQRNLSENVSNRAYVVAFAIREAFATANTGNSNNGSNYDWDELCTLGDPPSCDWIELDCTDHDCTQTTPAIPFLLA</sequence>
<accession>A0ACA9JUY1</accession>
<dbReference type="Proteomes" id="UP000789702">
    <property type="component" value="Unassembled WGS sequence"/>
</dbReference>
<organism evidence="1 2">
    <name type="scientific">Dentiscutata heterogama</name>
    <dbReference type="NCBI Taxonomy" id="1316150"/>
    <lineage>
        <taxon>Eukaryota</taxon>
        <taxon>Fungi</taxon>
        <taxon>Fungi incertae sedis</taxon>
        <taxon>Mucoromycota</taxon>
        <taxon>Glomeromycotina</taxon>
        <taxon>Glomeromycetes</taxon>
        <taxon>Diversisporales</taxon>
        <taxon>Gigasporaceae</taxon>
        <taxon>Dentiscutata</taxon>
    </lineage>
</organism>
<comment type="caution">
    <text evidence="1">The sequence shown here is derived from an EMBL/GenBank/DDBJ whole genome shotgun (WGS) entry which is preliminary data.</text>
</comment>
<keyword evidence="2" id="KW-1185">Reference proteome</keyword>
<proteinExistence type="predicted"/>
<name>A0ACA9JUY1_9GLOM</name>
<dbReference type="EMBL" id="CAJVPU010000004">
    <property type="protein sequence ID" value="CAG8437428.1"/>
    <property type="molecule type" value="Genomic_DNA"/>
</dbReference>
<evidence type="ECO:0000313" key="1">
    <source>
        <dbReference type="EMBL" id="CAG8437428.1"/>
    </source>
</evidence>
<protein>
    <submittedName>
        <fullName evidence="1">10165_t:CDS:1</fullName>
    </submittedName>
</protein>
<evidence type="ECO:0000313" key="2">
    <source>
        <dbReference type="Proteomes" id="UP000789702"/>
    </source>
</evidence>
<reference evidence="1" key="1">
    <citation type="submission" date="2021-06" db="EMBL/GenBank/DDBJ databases">
        <authorList>
            <person name="Kallberg Y."/>
            <person name="Tangrot J."/>
            <person name="Rosling A."/>
        </authorList>
    </citation>
    <scope>NUCLEOTIDE SEQUENCE</scope>
    <source>
        <strain evidence="1">IL203A</strain>
    </source>
</reference>
<gene>
    <name evidence="1" type="ORF">DHETER_LOCUS9</name>
</gene>